<comment type="caution">
    <text evidence="2">The sequence shown here is derived from an EMBL/GenBank/DDBJ whole genome shotgun (WGS) entry which is preliminary data.</text>
</comment>
<feature type="transmembrane region" description="Helical" evidence="1">
    <location>
        <begin position="6"/>
        <end position="30"/>
    </location>
</feature>
<dbReference type="RefSeq" id="WP_007187158.1">
    <property type="nucleotide sequence ID" value="NZ_AKGD01000004.1"/>
</dbReference>
<name>I8T280_9GAMM</name>
<keyword evidence="3" id="KW-1185">Reference proteome</keyword>
<keyword evidence="1" id="KW-1133">Transmembrane helix</keyword>
<evidence type="ECO:0000256" key="1">
    <source>
        <dbReference type="SAM" id="Phobius"/>
    </source>
</evidence>
<evidence type="ECO:0000313" key="2">
    <source>
        <dbReference type="EMBL" id="EIT67788.1"/>
    </source>
</evidence>
<evidence type="ECO:0000313" key="3">
    <source>
        <dbReference type="Proteomes" id="UP000003704"/>
    </source>
</evidence>
<dbReference type="EMBL" id="AKGD01000004">
    <property type="protein sequence ID" value="EIT67788.1"/>
    <property type="molecule type" value="Genomic_DNA"/>
</dbReference>
<accession>I8T280</accession>
<dbReference type="AlphaFoldDB" id="I8T280"/>
<sequence>MPSFSSLEFVLPLIALTAACGLILAGLIYTDKRRSRPVRKSDRACLQNRKNHPAICA</sequence>
<gene>
    <name evidence="2" type="ORF">WQQ_42230</name>
</gene>
<keyword evidence="1" id="KW-0812">Transmembrane</keyword>
<organism evidence="2 3">
    <name type="scientific">Hydrocarboniphaga effusa AP103</name>
    <dbReference type="NCBI Taxonomy" id="1172194"/>
    <lineage>
        <taxon>Bacteria</taxon>
        <taxon>Pseudomonadati</taxon>
        <taxon>Pseudomonadota</taxon>
        <taxon>Gammaproteobacteria</taxon>
        <taxon>Nevskiales</taxon>
        <taxon>Nevskiaceae</taxon>
        <taxon>Hydrocarboniphaga</taxon>
    </lineage>
</organism>
<dbReference type="Proteomes" id="UP000003704">
    <property type="component" value="Unassembled WGS sequence"/>
</dbReference>
<dbReference type="STRING" id="1172194.WQQ_42230"/>
<protein>
    <submittedName>
        <fullName evidence="2">Uncharacterized protein</fullName>
    </submittedName>
</protein>
<keyword evidence="1" id="KW-0472">Membrane</keyword>
<reference evidence="2 3" key="1">
    <citation type="journal article" date="2012" name="J. Bacteriol.">
        <title>Genome Sequence of n-Alkane-Degrading Hydrocarboniphaga effusa Strain AP103T (ATCC BAA-332T).</title>
        <authorList>
            <person name="Chang H.K."/>
            <person name="Zylstra G.J."/>
            <person name="Chae J.C."/>
        </authorList>
    </citation>
    <scope>NUCLEOTIDE SEQUENCE [LARGE SCALE GENOMIC DNA]</scope>
    <source>
        <strain evidence="2 3">AP103</strain>
    </source>
</reference>
<proteinExistence type="predicted"/>